<dbReference type="Proteomes" id="UP001190700">
    <property type="component" value="Unassembled WGS sequence"/>
</dbReference>
<proteinExistence type="predicted"/>
<feature type="region of interest" description="Disordered" evidence="1">
    <location>
        <begin position="367"/>
        <end position="398"/>
    </location>
</feature>
<name>A0AAE0GM53_9CHLO</name>
<comment type="caution">
    <text evidence="2">The sequence shown here is derived from an EMBL/GenBank/DDBJ whole genome shotgun (WGS) entry which is preliminary data.</text>
</comment>
<dbReference type="AlphaFoldDB" id="A0AAE0GM53"/>
<feature type="compositionally biased region" description="Polar residues" evidence="1">
    <location>
        <begin position="161"/>
        <end position="171"/>
    </location>
</feature>
<evidence type="ECO:0000313" key="3">
    <source>
        <dbReference type="Proteomes" id="UP001190700"/>
    </source>
</evidence>
<reference evidence="2 3" key="1">
    <citation type="journal article" date="2015" name="Genome Biol. Evol.">
        <title>Comparative Genomics of a Bacterivorous Green Alga Reveals Evolutionary Causalities and Consequences of Phago-Mixotrophic Mode of Nutrition.</title>
        <authorList>
            <person name="Burns J.A."/>
            <person name="Paasch A."/>
            <person name="Narechania A."/>
            <person name="Kim E."/>
        </authorList>
    </citation>
    <scope>NUCLEOTIDE SEQUENCE [LARGE SCALE GENOMIC DNA]</scope>
    <source>
        <strain evidence="2 3">PLY_AMNH</strain>
    </source>
</reference>
<feature type="compositionally biased region" description="Basic and acidic residues" evidence="1">
    <location>
        <begin position="143"/>
        <end position="159"/>
    </location>
</feature>
<dbReference type="EMBL" id="LGRX02004312">
    <property type="protein sequence ID" value="KAK3280657.1"/>
    <property type="molecule type" value="Genomic_DNA"/>
</dbReference>
<protein>
    <submittedName>
        <fullName evidence="2">Uncharacterized protein</fullName>
    </submittedName>
</protein>
<evidence type="ECO:0000313" key="2">
    <source>
        <dbReference type="EMBL" id="KAK3280657.1"/>
    </source>
</evidence>
<evidence type="ECO:0000256" key="1">
    <source>
        <dbReference type="SAM" id="MobiDB-lite"/>
    </source>
</evidence>
<organism evidence="2 3">
    <name type="scientific">Cymbomonas tetramitiformis</name>
    <dbReference type="NCBI Taxonomy" id="36881"/>
    <lineage>
        <taxon>Eukaryota</taxon>
        <taxon>Viridiplantae</taxon>
        <taxon>Chlorophyta</taxon>
        <taxon>Pyramimonadophyceae</taxon>
        <taxon>Pyramimonadales</taxon>
        <taxon>Pyramimonadaceae</taxon>
        <taxon>Cymbomonas</taxon>
    </lineage>
</organism>
<sequence length="435" mass="48415">MSTGQLVSEKPCLFENNVVDLPKLAVSDPLTQCCEVSDDELGFESSEVDQIFRRLRDRQVNAQNGTASFRSQDLSDVKVGDPGKLVESIAGQHKSCIATEMSRCSEPDSPRYWQPSAWKNGEQLASNTVNAFGNKKANTSTEVEVRENETKGRMKEREISASASCDQPVSYTTSHLEDGVSEDLDDSVVAESCLECGDQLVSHPISDFTDGVFEDLEDSIPVGTQHLEHEEQLVSHPTSEYEVFRLSDFTDGVSEELQDNGIPDSDHLKDGGQIFSRSGSAYEDRASEVPSKTLVFFSDGLKRFRKSLKSTLLDSVPRLKALHQADISHVVNNLDVDALDTTDPDEKFLSISTKNVDCSPSYQRMKKRRSHAALPGYSKPPSVTTTPHHHIDQKTTLGDDKAKTHIKSFSFTSTKRYFSYKTWYSTGVFARKVRH</sequence>
<feature type="compositionally biased region" description="Basic and acidic residues" evidence="1">
    <location>
        <begin position="389"/>
        <end position="398"/>
    </location>
</feature>
<keyword evidence="3" id="KW-1185">Reference proteome</keyword>
<gene>
    <name evidence="2" type="ORF">CYMTET_11512</name>
</gene>
<feature type="region of interest" description="Disordered" evidence="1">
    <location>
        <begin position="137"/>
        <end position="171"/>
    </location>
</feature>
<accession>A0AAE0GM53</accession>